<gene>
    <name evidence="3" type="primary">rpsP</name>
    <name evidence="4" type="ORF">CCR82_10695</name>
</gene>
<dbReference type="RefSeq" id="WP_201245802.1">
    <property type="nucleotide sequence ID" value="NZ_NHSF01000059.1"/>
</dbReference>
<evidence type="ECO:0000313" key="5">
    <source>
        <dbReference type="Proteomes" id="UP001296967"/>
    </source>
</evidence>
<reference evidence="4" key="1">
    <citation type="submission" date="2017-05" db="EMBL/GenBank/DDBJ databases">
        <authorList>
            <person name="Imhoff J.F."/>
            <person name="Rahn T."/>
            <person name="Kuenzel S."/>
            <person name="Neulinger S.C."/>
        </authorList>
    </citation>
    <scope>NUCLEOTIDE SEQUENCE</scope>
    <source>
        <strain evidence="4">DSM 4395</strain>
    </source>
</reference>
<dbReference type="PROSITE" id="PS00732">
    <property type="entry name" value="RIBOSOMAL_S16"/>
    <property type="match status" value="1"/>
</dbReference>
<dbReference type="InterPro" id="IPR020592">
    <property type="entry name" value="Ribosomal_bS16_CS"/>
</dbReference>
<dbReference type="HAMAP" id="MF_00385">
    <property type="entry name" value="Ribosomal_bS16"/>
    <property type="match status" value="1"/>
</dbReference>
<keyword evidence="2 3" id="KW-0687">Ribonucleoprotein</keyword>
<dbReference type="SUPFAM" id="SSF54565">
    <property type="entry name" value="Ribosomal protein S16"/>
    <property type="match status" value="1"/>
</dbReference>
<proteinExistence type="inferred from homology"/>
<evidence type="ECO:0000256" key="3">
    <source>
        <dbReference type="HAMAP-Rule" id="MF_00385"/>
    </source>
</evidence>
<dbReference type="Pfam" id="PF00886">
    <property type="entry name" value="Ribosomal_S16"/>
    <property type="match status" value="1"/>
</dbReference>
<dbReference type="InterPro" id="IPR000307">
    <property type="entry name" value="Ribosomal_bS16"/>
</dbReference>
<dbReference type="InterPro" id="IPR023803">
    <property type="entry name" value="Ribosomal_bS16_dom_sf"/>
</dbReference>
<dbReference type="NCBIfam" id="TIGR00002">
    <property type="entry name" value="S16"/>
    <property type="match status" value="1"/>
</dbReference>
<dbReference type="AlphaFoldDB" id="A0AAJ0UGD5"/>
<organism evidence="4 5">
    <name type="scientific">Halochromatium salexigens</name>
    <name type="common">Chromatium salexigens</name>
    <dbReference type="NCBI Taxonomy" id="49447"/>
    <lineage>
        <taxon>Bacteria</taxon>
        <taxon>Pseudomonadati</taxon>
        <taxon>Pseudomonadota</taxon>
        <taxon>Gammaproteobacteria</taxon>
        <taxon>Chromatiales</taxon>
        <taxon>Chromatiaceae</taxon>
        <taxon>Halochromatium</taxon>
    </lineage>
</organism>
<reference evidence="4" key="2">
    <citation type="journal article" date="2020" name="Microorganisms">
        <title>Osmotic Adaptation and Compatible Solute Biosynthesis of Phototrophic Bacteria as Revealed from Genome Analyses.</title>
        <authorList>
            <person name="Imhoff J.F."/>
            <person name="Rahn T."/>
            <person name="Kunzel S."/>
            <person name="Keller A."/>
            <person name="Neulinger S.C."/>
        </authorList>
    </citation>
    <scope>NUCLEOTIDE SEQUENCE</scope>
    <source>
        <strain evidence="4">DSM 4395</strain>
    </source>
</reference>
<protein>
    <recommendedName>
        <fullName evidence="3">Small ribosomal subunit protein bS16</fullName>
    </recommendedName>
</protein>
<evidence type="ECO:0000313" key="4">
    <source>
        <dbReference type="EMBL" id="MBK5930979.1"/>
    </source>
</evidence>
<sequence length="88" mass="9793">MVKIRLTRGGAKKRPFYQIVVTDIRKARDGGCIERLGFFNPCAIGGESRLRVDRARAQHWLEQGAQPSERVTKLLKEAAKDADVAVAT</sequence>
<evidence type="ECO:0000256" key="2">
    <source>
        <dbReference type="ARBA" id="ARBA00023274"/>
    </source>
</evidence>
<dbReference type="Gene3D" id="3.30.1320.10">
    <property type="match status" value="1"/>
</dbReference>
<dbReference type="EMBL" id="NHSF01000059">
    <property type="protein sequence ID" value="MBK5930979.1"/>
    <property type="molecule type" value="Genomic_DNA"/>
</dbReference>
<keyword evidence="1 3" id="KW-0689">Ribosomal protein</keyword>
<name>A0AAJ0UGD5_HALSE</name>
<comment type="caution">
    <text evidence="4">The sequence shown here is derived from an EMBL/GenBank/DDBJ whole genome shotgun (WGS) entry which is preliminary data.</text>
</comment>
<dbReference type="Proteomes" id="UP001296967">
    <property type="component" value="Unassembled WGS sequence"/>
</dbReference>
<dbReference type="GO" id="GO:0015935">
    <property type="term" value="C:small ribosomal subunit"/>
    <property type="evidence" value="ECO:0007669"/>
    <property type="project" value="TreeGrafter"/>
</dbReference>
<accession>A0AAJ0UGD5</accession>
<dbReference type="GO" id="GO:0003735">
    <property type="term" value="F:structural constituent of ribosome"/>
    <property type="evidence" value="ECO:0007669"/>
    <property type="project" value="InterPro"/>
</dbReference>
<dbReference type="PANTHER" id="PTHR12919">
    <property type="entry name" value="30S RIBOSOMAL PROTEIN S16"/>
    <property type="match status" value="1"/>
</dbReference>
<comment type="similarity">
    <text evidence="3">Belongs to the bacterial ribosomal protein bS16 family.</text>
</comment>
<keyword evidence="5" id="KW-1185">Reference proteome</keyword>
<evidence type="ECO:0000256" key="1">
    <source>
        <dbReference type="ARBA" id="ARBA00022980"/>
    </source>
</evidence>
<dbReference type="PANTHER" id="PTHR12919:SF20">
    <property type="entry name" value="SMALL RIBOSOMAL SUBUNIT PROTEIN BS16M"/>
    <property type="match status" value="1"/>
</dbReference>
<dbReference type="GO" id="GO:0005737">
    <property type="term" value="C:cytoplasm"/>
    <property type="evidence" value="ECO:0007669"/>
    <property type="project" value="UniProtKB-ARBA"/>
</dbReference>
<dbReference type="GO" id="GO:0006412">
    <property type="term" value="P:translation"/>
    <property type="evidence" value="ECO:0007669"/>
    <property type="project" value="UniProtKB-UniRule"/>
</dbReference>